<keyword evidence="3" id="KW-1185">Reference proteome</keyword>
<dbReference type="EMBL" id="MU004182">
    <property type="protein sequence ID" value="KAF2501631.1"/>
    <property type="molecule type" value="Genomic_DNA"/>
</dbReference>
<accession>A0A6A6RAQ4</accession>
<name>A0A6A6RAQ4_9PEZI</name>
<dbReference type="InterPro" id="IPR038921">
    <property type="entry name" value="YOR389W-like"/>
</dbReference>
<organism evidence="2 3">
    <name type="scientific">Lophium mytilinum</name>
    <dbReference type="NCBI Taxonomy" id="390894"/>
    <lineage>
        <taxon>Eukaryota</taxon>
        <taxon>Fungi</taxon>
        <taxon>Dikarya</taxon>
        <taxon>Ascomycota</taxon>
        <taxon>Pezizomycotina</taxon>
        <taxon>Dothideomycetes</taxon>
        <taxon>Pleosporomycetidae</taxon>
        <taxon>Mytilinidiales</taxon>
        <taxon>Mytilinidiaceae</taxon>
        <taxon>Lophium</taxon>
    </lineage>
</organism>
<evidence type="ECO:0000313" key="3">
    <source>
        <dbReference type="Proteomes" id="UP000799750"/>
    </source>
</evidence>
<dbReference type="Proteomes" id="UP000799750">
    <property type="component" value="Unassembled WGS sequence"/>
</dbReference>
<reference evidence="2" key="1">
    <citation type="journal article" date="2020" name="Stud. Mycol.">
        <title>101 Dothideomycetes genomes: a test case for predicting lifestyles and emergence of pathogens.</title>
        <authorList>
            <person name="Haridas S."/>
            <person name="Albert R."/>
            <person name="Binder M."/>
            <person name="Bloem J."/>
            <person name="Labutti K."/>
            <person name="Salamov A."/>
            <person name="Andreopoulos B."/>
            <person name="Baker S."/>
            <person name="Barry K."/>
            <person name="Bills G."/>
            <person name="Bluhm B."/>
            <person name="Cannon C."/>
            <person name="Castanera R."/>
            <person name="Culley D."/>
            <person name="Daum C."/>
            <person name="Ezra D."/>
            <person name="Gonzalez J."/>
            <person name="Henrissat B."/>
            <person name="Kuo A."/>
            <person name="Liang C."/>
            <person name="Lipzen A."/>
            <person name="Lutzoni F."/>
            <person name="Magnuson J."/>
            <person name="Mondo S."/>
            <person name="Nolan M."/>
            <person name="Ohm R."/>
            <person name="Pangilinan J."/>
            <person name="Park H.-J."/>
            <person name="Ramirez L."/>
            <person name="Alfaro M."/>
            <person name="Sun H."/>
            <person name="Tritt A."/>
            <person name="Yoshinaga Y."/>
            <person name="Zwiers L.-H."/>
            <person name="Turgeon B."/>
            <person name="Goodwin S."/>
            <person name="Spatafora J."/>
            <person name="Crous P."/>
            <person name="Grigoriev I."/>
        </authorList>
    </citation>
    <scope>NUCLEOTIDE SEQUENCE</scope>
    <source>
        <strain evidence="2">CBS 269.34</strain>
    </source>
</reference>
<dbReference type="PANTHER" id="PTHR35204:SF1">
    <property type="entry name" value="ENTEROTOXIN"/>
    <property type="match status" value="1"/>
</dbReference>
<evidence type="ECO:0000256" key="1">
    <source>
        <dbReference type="SAM" id="MobiDB-lite"/>
    </source>
</evidence>
<feature type="region of interest" description="Disordered" evidence="1">
    <location>
        <begin position="64"/>
        <end position="113"/>
    </location>
</feature>
<dbReference type="PANTHER" id="PTHR35204">
    <property type="entry name" value="YALI0A21131P"/>
    <property type="match status" value="1"/>
</dbReference>
<dbReference type="AlphaFoldDB" id="A0A6A6RAQ4"/>
<gene>
    <name evidence="2" type="ORF">BU16DRAFT_427655</name>
</gene>
<evidence type="ECO:0000313" key="2">
    <source>
        <dbReference type="EMBL" id="KAF2501631.1"/>
    </source>
</evidence>
<dbReference type="OrthoDB" id="10261782at2759"/>
<feature type="compositionally biased region" description="Gly residues" evidence="1">
    <location>
        <begin position="69"/>
        <end position="79"/>
    </location>
</feature>
<protein>
    <submittedName>
        <fullName evidence="2">Uncharacterized protein</fullName>
    </submittedName>
</protein>
<proteinExistence type="predicted"/>
<feature type="non-terminal residue" evidence="2">
    <location>
        <position position="1"/>
    </location>
</feature>
<sequence>NANHIFNAIHSSMRQWGSSLNHNGMSFFLATVPEGTQLYHGTSKEERVDGMEWLAFEPEHSLVFARGRPGPGGPGGGRPGKPPEEAQDFPPLPPLGSQHPLHESPGDGQPPRFIAGWLHTYKTNKDFRLLYVDGMSAGKTDNGTLDSQDFVLLNETEPHRYMWEYERARGMCEMAQKEWEGRIDGILRMEAGFEIILCNFSKDVDLVRATRAAGPDDRNDLGDFSGKMGHFRYMQAVTDRYPGIGGERVRLDYDHFVSAFAYPLDLFLLASGNDEEPPLPRLLNVSFDNLASIRSAVRNMILSHDAVTAARESFDWQRTADMIVARYSKPLQYLTSDPIRTNTTLFSIYLETLLRPFIDYDARPPFAEAARCSSQFVSNVPAANSSLAAGAVRAIADRICSVLSSALAAAGLVSAVSALDGLVDYLQWTSWKQCRGCGDDEVCFVPIWPFGAIEDHKRPRCLDADMLGHRMGYWGQM</sequence>
<feature type="non-terminal residue" evidence="2">
    <location>
        <position position="477"/>
    </location>
</feature>